<dbReference type="EMBL" id="NGKC01000001">
    <property type="protein sequence ID" value="RSU14657.1"/>
    <property type="molecule type" value="Genomic_DNA"/>
</dbReference>
<dbReference type="AlphaFoldDB" id="A0A430B2T8"/>
<evidence type="ECO:0000256" key="1">
    <source>
        <dbReference type="ARBA" id="ARBA00023235"/>
    </source>
</evidence>
<dbReference type="RefSeq" id="WP_126811619.1">
    <property type="nucleotide sequence ID" value="NZ_NGKC01000001.1"/>
</dbReference>
<sequence>MSLIGIYEKATPKDVTWLERLQFAGQLGFDFVEMSVDETDERLSRLDWSRRQRKEVIDAIHQTGIKILSMCLSGHRRYPFGSEDREKRAQAMTIIKKAVDLASDLGIRCIQLAGYDVYYEEKSLSSREWFVENLQEAVAIASSKGIVLSIEIMDDPFINSITKFLAIKEQIPSPYLQVYPDLGNLSAWPENDVGYELEKGIAAISQIHLKDTLAVTADFSGKFKGVPFGDGCVDFDGCLKLLKRLNYNGPFVIELWSETSDDPKAEIEAAKRFLLPKLKEANYIA</sequence>
<proteinExistence type="predicted"/>
<keyword evidence="1" id="KW-0413">Isomerase</keyword>
<comment type="caution">
    <text evidence="4">The sequence shown here is derived from an EMBL/GenBank/DDBJ whole genome shotgun (WGS) entry which is preliminary data.</text>
</comment>
<reference evidence="4 5" key="1">
    <citation type="submission" date="2017-05" db="EMBL/GenBank/DDBJ databases">
        <title>Vagococcus spp. assemblies.</title>
        <authorList>
            <person name="Gulvik C.A."/>
        </authorList>
    </citation>
    <scope>NUCLEOTIDE SEQUENCE [LARGE SCALE GENOMIC DNA]</scope>
    <source>
        <strain evidence="4 5">LMG 24798</strain>
    </source>
</reference>
<dbReference type="InterPro" id="IPR004560">
    <property type="entry name" value="L-Ru-5P_3-Epase"/>
</dbReference>
<evidence type="ECO:0000313" key="4">
    <source>
        <dbReference type="EMBL" id="RSU14657.1"/>
    </source>
</evidence>
<dbReference type="NCBIfam" id="NF009688">
    <property type="entry name" value="PRK13209.1"/>
    <property type="match status" value="1"/>
</dbReference>
<feature type="domain" description="Xylose isomerase-like TIM barrel" evidence="3">
    <location>
        <begin position="22"/>
        <end position="274"/>
    </location>
</feature>
<dbReference type="PANTHER" id="PTHR43489">
    <property type="entry name" value="ISOMERASE"/>
    <property type="match status" value="1"/>
</dbReference>
<dbReference type="InterPro" id="IPR013022">
    <property type="entry name" value="Xyl_isomerase-like_TIM-brl"/>
</dbReference>
<evidence type="ECO:0000256" key="2">
    <source>
        <dbReference type="NCBIfam" id="TIGR00542"/>
    </source>
</evidence>
<name>A0A430B2T8_9ENTE</name>
<dbReference type="PANTHER" id="PTHR43489:SF1">
    <property type="entry name" value="L-RIBULOSE-5-PHOSPHATE 3-EPIMERASE SGBU-RELATED"/>
    <property type="match status" value="1"/>
</dbReference>
<evidence type="ECO:0000313" key="5">
    <source>
        <dbReference type="Proteomes" id="UP000286773"/>
    </source>
</evidence>
<protein>
    <recommendedName>
        <fullName evidence="2">L-ribulose-5-phosphate 3-epimerase</fullName>
    </recommendedName>
</protein>
<evidence type="ECO:0000259" key="3">
    <source>
        <dbReference type="Pfam" id="PF01261"/>
    </source>
</evidence>
<dbReference type="InterPro" id="IPR050417">
    <property type="entry name" value="Sugar_Epim/Isomerase"/>
</dbReference>
<dbReference type="Pfam" id="PF01261">
    <property type="entry name" value="AP_endonuc_2"/>
    <property type="match status" value="1"/>
</dbReference>
<dbReference type="GO" id="GO:0019852">
    <property type="term" value="P:L-ascorbic acid metabolic process"/>
    <property type="evidence" value="ECO:0007669"/>
    <property type="project" value="TreeGrafter"/>
</dbReference>
<organism evidence="4 5">
    <name type="scientific">Vagococcus acidifermentans</name>
    <dbReference type="NCBI Taxonomy" id="564710"/>
    <lineage>
        <taxon>Bacteria</taxon>
        <taxon>Bacillati</taxon>
        <taxon>Bacillota</taxon>
        <taxon>Bacilli</taxon>
        <taxon>Lactobacillales</taxon>
        <taxon>Enterococcaceae</taxon>
        <taxon>Vagococcus</taxon>
    </lineage>
</organism>
<dbReference type="GO" id="GO:0016861">
    <property type="term" value="F:intramolecular oxidoreductase activity, interconverting aldoses and ketoses"/>
    <property type="evidence" value="ECO:0007669"/>
    <property type="project" value="InterPro"/>
</dbReference>
<dbReference type="NCBIfam" id="TIGR00542">
    <property type="entry name" value="hxl6Piso_put"/>
    <property type="match status" value="1"/>
</dbReference>
<dbReference type="Proteomes" id="UP000286773">
    <property type="component" value="Unassembled WGS sequence"/>
</dbReference>
<dbReference type="Gene3D" id="3.20.20.150">
    <property type="entry name" value="Divalent-metal-dependent TIM barrel enzymes"/>
    <property type="match status" value="1"/>
</dbReference>
<dbReference type="InterPro" id="IPR036237">
    <property type="entry name" value="Xyl_isomerase-like_sf"/>
</dbReference>
<keyword evidence="5" id="KW-1185">Reference proteome</keyword>
<gene>
    <name evidence="4" type="ORF">CBF27_01350</name>
</gene>
<dbReference type="OrthoDB" id="3185623at2"/>
<dbReference type="SUPFAM" id="SSF51658">
    <property type="entry name" value="Xylose isomerase-like"/>
    <property type="match status" value="1"/>
</dbReference>
<accession>A0A430B2T8</accession>
<dbReference type="GO" id="GO:0034015">
    <property type="term" value="F:L-ribulose-5-phosphate 3-epimerase activity"/>
    <property type="evidence" value="ECO:0007669"/>
    <property type="project" value="TreeGrafter"/>
</dbReference>
<dbReference type="NCBIfam" id="NF009689">
    <property type="entry name" value="PRK13210.1"/>
    <property type="match status" value="1"/>
</dbReference>